<proteinExistence type="predicted"/>
<dbReference type="EMBL" id="AMZH03003818">
    <property type="protein sequence ID" value="RRT71059.1"/>
    <property type="molecule type" value="Genomic_DNA"/>
</dbReference>
<evidence type="ECO:0000256" key="1">
    <source>
        <dbReference type="SAM" id="MobiDB-lite"/>
    </source>
</evidence>
<sequence length="115" mass="12020">MLLGAWTGSAGSGGRRGNGGISRPVVGIRSDAISILDPSTSGGDRCGWEGFGVRNKVSISVVAAGPEVYGEDWLELSSYPVKPLGSSPMMPATMNFQYAYQSRPALGIRTVRSIA</sequence>
<comment type="caution">
    <text evidence="2">The sequence shown here is derived from an EMBL/GenBank/DDBJ whole genome shotgun (WGS) entry which is preliminary data.</text>
</comment>
<feature type="region of interest" description="Disordered" evidence="1">
    <location>
        <begin position="1"/>
        <end position="21"/>
    </location>
</feature>
<organism evidence="2 3">
    <name type="scientific">Ensete ventricosum</name>
    <name type="common">Abyssinian banana</name>
    <name type="synonym">Musa ensete</name>
    <dbReference type="NCBI Taxonomy" id="4639"/>
    <lineage>
        <taxon>Eukaryota</taxon>
        <taxon>Viridiplantae</taxon>
        <taxon>Streptophyta</taxon>
        <taxon>Embryophyta</taxon>
        <taxon>Tracheophyta</taxon>
        <taxon>Spermatophyta</taxon>
        <taxon>Magnoliopsida</taxon>
        <taxon>Liliopsida</taxon>
        <taxon>Zingiberales</taxon>
        <taxon>Musaceae</taxon>
        <taxon>Ensete</taxon>
    </lineage>
</organism>
<dbReference type="AlphaFoldDB" id="A0A427A483"/>
<gene>
    <name evidence="2" type="ORF">B296_00030976</name>
</gene>
<evidence type="ECO:0000313" key="3">
    <source>
        <dbReference type="Proteomes" id="UP000287651"/>
    </source>
</evidence>
<protein>
    <submittedName>
        <fullName evidence="2">Uncharacterized protein</fullName>
    </submittedName>
</protein>
<evidence type="ECO:0000313" key="2">
    <source>
        <dbReference type="EMBL" id="RRT71059.1"/>
    </source>
</evidence>
<dbReference type="Proteomes" id="UP000287651">
    <property type="component" value="Unassembled WGS sequence"/>
</dbReference>
<feature type="compositionally biased region" description="Gly residues" evidence="1">
    <location>
        <begin position="10"/>
        <end position="20"/>
    </location>
</feature>
<reference evidence="2 3" key="1">
    <citation type="journal article" date="2014" name="Agronomy (Basel)">
        <title>A Draft Genome Sequence for Ensete ventricosum, the Drought-Tolerant Tree Against Hunger.</title>
        <authorList>
            <person name="Harrison J."/>
            <person name="Moore K.A."/>
            <person name="Paszkiewicz K."/>
            <person name="Jones T."/>
            <person name="Grant M."/>
            <person name="Ambacheew D."/>
            <person name="Muzemil S."/>
            <person name="Studholme D.J."/>
        </authorList>
    </citation>
    <scope>NUCLEOTIDE SEQUENCE [LARGE SCALE GENOMIC DNA]</scope>
</reference>
<accession>A0A427A483</accession>
<name>A0A427A483_ENSVE</name>